<organism evidence="6 7">
    <name type="scientific">Micropruina glycogenica</name>
    <dbReference type="NCBI Taxonomy" id="75385"/>
    <lineage>
        <taxon>Bacteria</taxon>
        <taxon>Bacillati</taxon>
        <taxon>Actinomycetota</taxon>
        <taxon>Actinomycetes</taxon>
        <taxon>Propionibacteriales</taxon>
        <taxon>Nocardioidaceae</taxon>
        <taxon>Micropruina</taxon>
    </lineage>
</organism>
<dbReference type="Pfam" id="PF13641">
    <property type="entry name" value="Glyco_tranf_2_3"/>
    <property type="match status" value="1"/>
</dbReference>
<evidence type="ECO:0000313" key="6">
    <source>
        <dbReference type="EMBL" id="SPD88212.1"/>
    </source>
</evidence>
<keyword evidence="5" id="KW-0472">Membrane</keyword>
<accession>A0A2N9JKV1</accession>
<dbReference type="PANTHER" id="PTHR43630">
    <property type="entry name" value="POLY-BETA-1,6-N-ACETYL-D-GLUCOSAMINE SYNTHASE"/>
    <property type="match status" value="1"/>
</dbReference>
<gene>
    <name evidence="6" type="ORF">MPLG2_3182</name>
</gene>
<evidence type="ECO:0000256" key="1">
    <source>
        <dbReference type="ARBA" id="ARBA00006739"/>
    </source>
</evidence>
<dbReference type="SUPFAM" id="SSF53448">
    <property type="entry name" value="Nucleotide-diphospho-sugar transferases"/>
    <property type="match status" value="1"/>
</dbReference>
<keyword evidence="2 6" id="KW-0328">Glycosyltransferase</keyword>
<dbReference type="AlphaFoldDB" id="A0A2N9JKV1"/>
<keyword evidence="5" id="KW-1133">Transmembrane helix</keyword>
<evidence type="ECO:0000256" key="5">
    <source>
        <dbReference type="SAM" id="Phobius"/>
    </source>
</evidence>
<dbReference type="OrthoDB" id="9797391at2"/>
<dbReference type="KEGG" id="mgg:MPLG2_3182"/>
<feature type="transmembrane region" description="Helical" evidence="5">
    <location>
        <begin position="301"/>
        <end position="326"/>
    </location>
</feature>
<dbReference type="EMBL" id="LT985188">
    <property type="protein sequence ID" value="SPD88212.1"/>
    <property type="molecule type" value="Genomic_DNA"/>
</dbReference>
<dbReference type="Proteomes" id="UP000238164">
    <property type="component" value="Chromosome 1"/>
</dbReference>
<proteinExistence type="inferred from homology"/>
<evidence type="ECO:0000256" key="4">
    <source>
        <dbReference type="SAM" id="MobiDB-lite"/>
    </source>
</evidence>
<comment type="similarity">
    <text evidence="1">Belongs to the glycosyltransferase 2 family.</text>
</comment>
<dbReference type="EC" id="2.4.1.-" evidence="6"/>
<keyword evidence="7" id="KW-1185">Reference proteome</keyword>
<dbReference type="PANTHER" id="PTHR43630:SF1">
    <property type="entry name" value="POLY-BETA-1,6-N-ACETYL-D-GLUCOSAMINE SYNTHASE"/>
    <property type="match status" value="1"/>
</dbReference>
<name>A0A2N9JKV1_9ACTN</name>
<evidence type="ECO:0000313" key="7">
    <source>
        <dbReference type="Proteomes" id="UP000238164"/>
    </source>
</evidence>
<feature type="transmembrane region" description="Helical" evidence="5">
    <location>
        <begin position="371"/>
        <end position="391"/>
    </location>
</feature>
<dbReference type="CDD" id="cd06438">
    <property type="entry name" value="EpsO_like"/>
    <property type="match status" value="1"/>
</dbReference>
<evidence type="ECO:0000256" key="3">
    <source>
        <dbReference type="ARBA" id="ARBA00022679"/>
    </source>
</evidence>
<reference evidence="6 7" key="1">
    <citation type="submission" date="2018-02" db="EMBL/GenBank/DDBJ databases">
        <authorList>
            <person name="Cohen D.B."/>
            <person name="Kent A.D."/>
        </authorList>
    </citation>
    <scope>NUCLEOTIDE SEQUENCE [LARGE SCALE GENOMIC DNA]</scope>
    <source>
        <strain evidence="6">1</strain>
    </source>
</reference>
<feature type="region of interest" description="Disordered" evidence="4">
    <location>
        <begin position="417"/>
        <end position="439"/>
    </location>
</feature>
<keyword evidence="5" id="KW-0812">Transmembrane</keyword>
<feature type="transmembrane region" description="Helical" evidence="5">
    <location>
        <begin position="199"/>
        <end position="218"/>
    </location>
</feature>
<dbReference type="InterPro" id="IPR029044">
    <property type="entry name" value="Nucleotide-diphossugar_trans"/>
</dbReference>
<feature type="transmembrane region" description="Helical" evidence="5">
    <location>
        <begin position="6"/>
        <end position="25"/>
    </location>
</feature>
<feature type="transmembrane region" description="Helical" evidence="5">
    <location>
        <begin position="333"/>
        <end position="359"/>
    </location>
</feature>
<dbReference type="GO" id="GO:0016757">
    <property type="term" value="F:glycosyltransferase activity"/>
    <property type="evidence" value="ECO:0007669"/>
    <property type="project" value="UniProtKB-KW"/>
</dbReference>
<dbReference type="RefSeq" id="WP_158681242.1">
    <property type="nucleotide sequence ID" value="NZ_BAAAGO010000044.1"/>
</dbReference>
<evidence type="ECO:0000256" key="2">
    <source>
        <dbReference type="ARBA" id="ARBA00022676"/>
    </source>
</evidence>
<keyword evidence="3 6" id="KW-0808">Transferase</keyword>
<dbReference type="Gene3D" id="3.90.550.10">
    <property type="entry name" value="Spore Coat Polysaccharide Biosynthesis Protein SpsA, Chain A"/>
    <property type="match status" value="1"/>
</dbReference>
<sequence length="439" mass="49380">MLDVIGWILQTIMVIGGIYGLYHIVIGLNSFGELKLPEPQPGEPQHRFAILVCAKNESTVIDQLLITIENLDYPRELYDVFVVADNCTDDTADICRKAGAFVYERTDAKRKGKGFAMKWFFERFLVDHAGRYDACVVFDADNVVEVGFLTALNTRFNAGESIVVGYRTGKNPSSSWVAGCSTLYWLLQTRFFHLPRNRFGWSLFSVSGTGFGFLLSVLDGKGWDTKTQCEDIEFTLNAIADGHRAVLEPRAVFFDEQPQGLWTSIKQRYRWALGGVQIVPICTPRLWRRVRSGDRKATDGLIYSVGLLVSAISGWCGMLFSVMLAARTGRWDLMVLAALVFGAFAYVFTGLFGWLTILLEDARWPGMWKTVLLFPLHLGIWWVLMLVALFYRDATWHDIPHTVRLSLSEIEAEHHTGRLTPLPRPNAGPKPDPEGTEAG</sequence>
<protein>
    <submittedName>
        <fullName evidence="6">Putative Beta-monoglucosyldiacylglycerol synthase</fullName>
        <ecNumber evidence="6">2.4.1.-</ecNumber>
    </submittedName>
</protein>